<gene>
    <name evidence="2" type="ORF">O6P43_033707</name>
</gene>
<protein>
    <submittedName>
        <fullName evidence="2">Dipeptide transport ATP-binding protein</fullName>
    </submittedName>
</protein>
<evidence type="ECO:0000313" key="2">
    <source>
        <dbReference type="EMBL" id="KAJ7944285.1"/>
    </source>
</evidence>
<dbReference type="GO" id="GO:0005524">
    <property type="term" value="F:ATP binding"/>
    <property type="evidence" value="ECO:0007669"/>
    <property type="project" value="UniProtKB-KW"/>
</dbReference>
<evidence type="ECO:0000256" key="1">
    <source>
        <dbReference type="SAM" id="MobiDB-lite"/>
    </source>
</evidence>
<keyword evidence="3" id="KW-1185">Reference proteome</keyword>
<dbReference type="PANTHER" id="PTHR33622:SF15">
    <property type="match status" value="1"/>
</dbReference>
<accession>A0AAD7KR66</accession>
<feature type="region of interest" description="Disordered" evidence="1">
    <location>
        <begin position="73"/>
        <end position="92"/>
    </location>
</feature>
<keyword evidence="2" id="KW-0067">ATP-binding</keyword>
<dbReference type="Proteomes" id="UP001163823">
    <property type="component" value="Chromosome 14"/>
</dbReference>
<evidence type="ECO:0000313" key="3">
    <source>
        <dbReference type="Proteomes" id="UP001163823"/>
    </source>
</evidence>
<dbReference type="PANTHER" id="PTHR33622">
    <property type="entry name" value="OS03G0724500 PROTEIN"/>
    <property type="match status" value="1"/>
</dbReference>
<comment type="caution">
    <text evidence="2">The sequence shown here is derived from an EMBL/GenBank/DDBJ whole genome shotgun (WGS) entry which is preliminary data.</text>
</comment>
<keyword evidence="2" id="KW-0547">Nucleotide-binding</keyword>
<feature type="compositionally biased region" description="Polar residues" evidence="1">
    <location>
        <begin position="77"/>
        <end position="92"/>
    </location>
</feature>
<reference evidence="2" key="1">
    <citation type="journal article" date="2023" name="Science">
        <title>Elucidation of the pathway for biosynthesis of saponin adjuvants from the soapbark tree.</title>
        <authorList>
            <person name="Reed J."/>
            <person name="Orme A."/>
            <person name="El-Demerdash A."/>
            <person name="Owen C."/>
            <person name="Martin L.B.B."/>
            <person name="Misra R.C."/>
            <person name="Kikuchi S."/>
            <person name="Rejzek M."/>
            <person name="Martin A.C."/>
            <person name="Harkess A."/>
            <person name="Leebens-Mack J."/>
            <person name="Louveau T."/>
            <person name="Stephenson M.J."/>
            <person name="Osbourn A."/>
        </authorList>
    </citation>
    <scope>NUCLEOTIDE SEQUENCE</scope>
    <source>
        <strain evidence="2">S10</strain>
    </source>
</reference>
<dbReference type="KEGG" id="qsa:O6P43_033707"/>
<proteinExistence type="predicted"/>
<sequence length="92" mass="10105">MGSKNSERGSDSLVAPQPRVAFCQRNKSENSSFVANLRNQFHGFIHASVDEHKTCLRNSIQKMFGTMKIFGEKSDGLNGSENSSLLQTGAKN</sequence>
<name>A0AAD7KR66_QUISA</name>
<organism evidence="2 3">
    <name type="scientific">Quillaja saponaria</name>
    <name type="common">Soap bark tree</name>
    <dbReference type="NCBI Taxonomy" id="32244"/>
    <lineage>
        <taxon>Eukaryota</taxon>
        <taxon>Viridiplantae</taxon>
        <taxon>Streptophyta</taxon>
        <taxon>Embryophyta</taxon>
        <taxon>Tracheophyta</taxon>
        <taxon>Spermatophyta</taxon>
        <taxon>Magnoliopsida</taxon>
        <taxon>eudicotyledons</taxon>
        <taxon>Gunneridae</taxon>
        <taxon>Pentapetalae</taxon>
        <taxon>rosids</taxon>
        <taxon>fabids</taxon>
        <taxon>Fabales</taxon>
        <taxon>Quillajaceae</taxon>
        <taxon>Quillaja</taxon>
    </lineage>
</organism>
<dbReference type="EMBL" id="JARAOO010000014">
    <property type="protein sequence ID" value="KAJ7944285.1"/>
    <property type="molecule type" value="Genomic_DNA"/>
</dbReference>
<dbReference type="AlphaFoldDB" id="A0AAD7KR66"/>